<keyword evidence="3" id="KW-1185">Reference proteome</keyword>
<evidence type="ECO:0000256" key="1">
    <source>
        <dbReference type="SAM" id="MobiDB-lite"/>
    </source>
</evidence>
<proteinExistence type="predicted"/>
<protein>
    <submittedName>
        <fullName evidence="2">Uncharacterized protein</fullName>
    </submittedName>
</protein>
<comment type="caution">
    <text evidence="2">The sequence shown here is derived from an EMBL/GenBank/DDBJ whole genome shotgun (WGS) entry which is preliminary data.</text>
</comment>
<gene>
    <name evidence="2" type="ORF">NDU88_000006</name>
</gene>
<name>A0AAV7UNS0_PLEWA</name>
<evidence type="ECO:0000313" key="3">
    <source>
        <dbReference type="Proteomes" id="UP001066276"/>
    </source>
</evidence>
<feature type="region of interest" description="Disordered" evidence="1">
    <location>
        <begin position="69"/>
        <end position="89"/>
    </location>
</feature>
<reference evidence="2" key="1">
    <citation type="journal article" date="2022" name="bioRxiv">
        <title>Sequencing and chromosome-scale assembly of the giantPleurodeles waltlgenome.</title>
        <authorList>
            <person name="Brown T."/>
            <person name="Elewa A."/>
            <person name="Iarovenko S."/>
            <person name="Subramanian E."/>
            <person name="Araus A.J."/>
            <person name="Petzold A."/>
            <person name="Susuki M."/>
            <person name="Suzuki K.-i.T."/>
            <person name="Hayashi T."/>
            <person name="Toyoda A."/>
            <person name="Oliveira C."/>
            <person name="Osipova E."/>
            <person name="Leigh N.D."/>
            <person name="Simon A."/>
            <person name="Yun M.H."/>
        </authorList>
    </citation>
    <scope>NUCLEOTIDE SEQUENCE</scope>
    <source>
        <strain evidence="2">20211129_DDA</strain>
        <tissue evidence="2">Liver</tissue>
    </source>
</reference>
<evidence type="ECO:0000313" key="2">
    <source>
        <dbReference type="EMBL" id="KAJ1190684.1"/>
    </source>
</evidence>
<dbReference type="Proteomes" id="UP001066276">
    <property type="component" value="Chromosome 2_2"/>
</dbReference>
<organism evidence="2 3">
    <name type="scientific">Pleurodeles waltl</name>
    <name type="common">Iberian ribbed newt</name>
    <dbReference type="NCBI Taxonomy" id="8319"/>
    <lineage>
        <taxon>Eukaryota</taxon>
        <taxon>Metazoa</taxon>
        <taxon>Chordata</taxon>
        <taxon>Craniata</taxon>
        <taxon>Vertebrata</taxon>
        <taxon>Euteleostomi</taxon>
        <taxon>Amphibia</taxon>
        <taxon>Batrachia</taxon>
        <taxon>Caudata</taxon>
        <taxon>Salamandroidea</taxon>
        <taxon>Salamandridae</taxon>
        <taxon>Pleurodelinae</taxon>
        <taxon>Pleurodeles</taxon>
    </lineage>
</organism>
<dbReference type="AlphaFoldDB" id="A0AAV7UNS0"/>
<dbReference type="EMBL" id="JANPWB010000004">
    <property type="protein sequence ID" value="KAJ1190684.1"/>
    <property type="molecule type" value="Genomic_DNA"/>
</dbReference>
<sequence>MCAAQNSEERKKAAGAAQWWRATLDLRRTRRGAAHILLRGNSGSCSTSEAVWVKQVKLGALIQSVPGAEGGTEARADGRTVRQSGGDYDNPLPPQVLRVRKELVSCWLLKIIL</sequence>
<accession>A0AAV7UNS0</accession>